<evidence type="ECO:0000313" key="3">
    <source>
        <dbReference type="Proteomes" id="UP000557566"/>
    </source>
</evidence>
<reference evidence="2 3" key="1">
    <citation type="journal article" date="2020" name="Genome Biol. Evol.">
        <title>A new high-quality draft genome assembly of the Chinese cordyceps Ophiocordyceps sinensis.</title>
        <authorList>
            <person name="Shu R."/>
            <person name="Zhang J."/>
            <person name="Meng Q."/>
            <person name="Zhang H."/>
            <person name="Zhou G."/>
            <person name="Li M."/>
            <person name="Wu P."/>
            <person name="Zhao Y."/>
            <person name="Chen C."/>
            <person name="Qin Q."/>
        </authorList>
    </citation>
    <scope>NUCLEOTIDE SEQUENCE [LARGE SCALE GENOMIC DNA]</scope>
    <source>
        <strain evidence="2 3">IOZ07</strain>
    </source>
</reference>
<sequence length="266" mass="29982">MEGVPQSIIDKPPCANVNGKLERRIGHDFARIGLPKPFGPMFETLREHLTGLFEAQSYGIQLSPASPSGELGRTHLVTRLVTPPSRAHLRADLPNRPPSTLSPRLVITRLAIRRTFLLGVRIQSRSRGLIRGLTRDLAAMRAKRRYDSKHRHVVFKAGDKVYLKLHSGYPEPTKLTKKWSRKWSRQRKGPFVIRRMVNDLAAELELSAQVLIHPVIFVEQLKPVIFVEQLKPVIFVEQLKPAHQGCFEEAKPGAIEAAQDIADAPE</sequence>
<dbReference type="Proteomes" id="UP000557566">
    <property type="component" value="Unassembled WGS sequence"/>
</dbReference>
<dbReference type="OrthoDB" id="5152325at2759"/>
<name>A0A8H4V866_9HYPO</name>
<dbReference type="AlphaFoldDB" id="A0A8H4V866"/>
<proteinExistence type="predicted"/>
<evidence type="ECO:0000259" key="1">
    <source>
        <dbReference type="Pfam" id="PF24626"/>
    </source>
</evidence>
<comment type="caution">
    <text evidence="2">The sequence shown here is derived from an EMBL/GenBank/DDBJ whole genome shotgun (WGS) entry which is preliminary data.</text>
</comment>
<accession>A0A8H4V866</accession>
<dbReference type="InterPro" id="IPR056924">
    <property type="entry name" value="SH3_Tf2-1"/>
</dbReference>
<dbReference type="Pfam" id="PF24626">
    <property type="entry name" value="SH3_Tf2-1"/>
    <property type="match status" value="1"/>
</dbReference>
<evidence type="ECO:0000313" key="2">
    <source>
        <dbReference type="EMBL" id="KAF4511519.1"/>
    </source>
</evidence>
<organism evidence="2 3">
    <name type="scientific">Ophiocordyceps sinensis</name>
    <dbReference type="NCBI Taxonomy" id="72228"/>
    <lineage>
        <taxon>Eukaryota</taxon>
        <taxon>Fungi</taxon>
        <taxon>Dikarya</taxon>
        <taxon>Ascomycota</taxon>
        <taxon>Pezizomycotina</taxon>
        <taxon>Sordariomycetes</taxon>
        <taxon>Hypocreomycetidae</taxon>
        <taxon>Hypocreales</taxon>
        <taxon>Ophiocordycipitaceae</taxon>
        <taxon>Ophiocordyceps</taxon>
    </lineage>
</organism>
<gene>
    <name evidence="2" type="ORF">G6O67_003306</name>
</gene>
<feature type="domain" description="Tf2-1-like SH3-like" evidence="1">
    <location>
        <begin position="158"/>
        <end position="224"/>
    </location>
</feature>
<protein>
    <recommendedName>
        <fullName evidence="1">Tf2-1-like SH3-like domain-containing protein</fullName>
    </recommendedName>
</protein>
<keyword evidence="3" id="KW-1185">Reference proteome</keyword>
<dbReference type="EMBL" id="JAAVMX010000003">
    <property type="protein sequence ID" value="KAF4511519.1"/>
    <property type="molecule type" value="Genomic_DNA"/>
</dbReference>